<name>A0A1J4JBG6_9EUKA</name>
<accession>A0A1J4JBG6</accession>
<dbReference type="GeneID" id="94829846"/>
<dbReference type="AlphaFoldDB" id="A0A1J4JBG6"/>
<sequence length="164" mass="18345">MCQCCRDASSLDIVDKSKIETCSKDIISLLKNDVYIVIFQQDNHENLKYRWKSIYSYSTPSMASLSHDTENIASSILSTEDAIRQLNIGLRVDDLVSYNLSCHSSKIYTHILDTPAGSLRLVIINKAAESEEVADDPDVNNRLKKISHSIKRALSASPSTHNTK</sequence>
<protein>
    <submittedName>
        <fullName evidence="1">Uncharacterized protein</fullName>
    </submittedName>
</protein>
<dbReference type="RefSeq" id="XP_068349663.1">
    <property type="nucleotide sequence ID" value="XM_068495142.1"/>
</dbReference>
<dbReference type="VEuPathDB" id="TrichDB:TRFO_09914"/>
<evidence type="ECO:0000313" key="2">
    <source>
        <dbReference type="Proteomes" id="UP000179807"/>
    </source>
</evidence>
<organism evidence="1 2">
    <name type="scientific">Tritrichomonas foetus</name>
    <dbReference type="NCBI Taxonomy" id="1144522"/>
    <lineage>
        <taxon>Eukaryota</taxon>
        <taxon>Metamonada</taxon>
        <taxon>Parabasalia</taxon>
        <taxon>Tritrichomonadida</taxon>
        <taxon>Tritrichomonadidae</taxon>
        <taxon>Tritrichomonas</taxon>
    </lineage>
</organism>
<comment type="caution">
    <text evidence="1">The sequence shown here is derived from an EMBL/GenBank/DDBJ whole genome shotgun (WGS) entry which is preliminary data.</text>
</comment>
<reference evidence="1" key="1">
    <citation type="submission" date="2016-10" db="EMBL/GenBank/DDBJ databases">
        <authorList>
            <person name="Benchimol M."/>
            <person name="Almeida L.G."/>
            <person name="Vasconcelos A.T."/>
            <person name="Perreira-Neves A."/>
            <person name="Rosa I.A."/>
            <person name="Tasca T."/>
            <person name="Bogo M.R."/>
            <person name="de Souza W."/>
        </authorList>
    </citation>
    <scope>NUCLEOTIDE SEQUENCE [LARGE SCALE GENOMIC DNA]</scope>
    <source>
        <strain evidence="1">K</strain>
    </source>
</reference>
<gene>
    <name evidence="1" type="ORF">TRFO_09914</name>
</gene>
<proteinExistence type="predicted"/>
<dbReference type="Proteomes" id="UP000179807">
    <property type="component" value="Unassembled WGS sequence"/>
</dbReference>
<evidence type="ECO:0000313" key="1">
    <source>
        <dbReference type="EMBL" id="OHS96526.1"/>
    </source>
</evidence>
<keyword evidence="2" id="KW-1185">Reference proteome</keyword>
<dbReference type="EMBL" id="MLAK01001171">
    <property type="protein sequence ID" value="OHS96526.1"/>
    <property type="molecule type" value="Genomic_DNA"/>
</dbReference>